<organism evidence="26 27">
    <name type="scientific">Orchesella cincta</name>
    <name type="common">Springtail</name>
    <name type="synonym">Podura cincta</name>
    <dbReference type="NCBI Taxonomy" id="48709"/>
    <lineage>
        <taxon>Eukaryota</taxon>
        <taxon>Metazoa</taxon>
        <taxon>Ecdysozoa</taxon>
        <taxon>Arthropoda</taxon>
        <taxon>Hexapoda</taxon>
        <taxon>Collembola</taxon>
        <taxon>Entomobryomorpha</taxon>
        <taxon>Entomobryoidea</taxon>
        <taxon>Orchesellidae</taxon>
        <taxon>Orchesellinae</taxon>
        <taxon>Orchesella</taxon>
    </lineage>
</organism>
<accession>A0A1D2MN01</accession>
<dbReference type="UniPathway" id="UPA00378"/>
<evidence type="ECO:0000256" key="23">
    <source>
        <dbReference type="SAM" id="MobiDB-lite"/>
    </source>
</evidence>
<evidence type="ECO:0000256" key="2">
    <source>
        <dbReference type="ARBA" id="ARBA00004606"/>
    </source>
</evidence>
<dbReference type="OMA" id="QCTHTSS"/>
<evidence type="ECO:0000256" key="4">
    <source>
        <dbReference type="ARBA" id="ARBA00006462"/>
    </source>
</evidence>
<keyword evidence="13 24" id="KW-1133">Transmembrane helix</keyword>
<dbReference type="Pfam" id="PF02434">
    <property type="entry name" value="Fringe"/>
    <property type="match status" value="1"/>
</dbReference>
<keyword evidence="8 26" id="KW-0808">Transferase</keyword>
<evidence type="ECO:0000256" key="10">
    <source>
        <dbReference type="ARBA" id="ARBA00022723"/>
    </source>
</evidence>
<dbReference type="GO" id="GO:0016263">
    <property type="term" value="F:glycoprotein-N-acetylgalactosamine 3-beta-galactosyltransferase activity"/>
    <property type="evidence" value="ECO:0007669"/>
    <property type="project" value="UniProtKB-EC"/>
</dbReference>
<evidence type="ECO:0000256" key="15">
    <source>
        <dbReference type="ARBA" id="ARBA00023157"/>
    </source>
</evidence>
<evidence type="ECO:0000256" key="11">
    <source>
        <dbReference type="ARBA" id="ARBA00022741"/>
    </source>
</evidence>
<dbReference type="PANTHER" id="PTHR23033:SF14">
    <property type="entry name" value="GLYCOPROTEIN-N-ACETYLGALACTOSAMINE 3-BETA-GALACTOSYLTRANSFERASE 1-RELATED"/>
    <property type="match status" value="1"/>
</dbReference>
<dbReference type="AlphaFoldDB" id="A0A1D2MN01"/>
<protein>
    <recommendedName>
        <fullName evidence="18">Glycoprotein-N-acetylgalactosamine 3-beta-galactosyltransferase 1</fullName>
        <ecNumber evidence="6">2.4.1.122</ecNumber>
    </recommendedName>
    <alternativeName>
        <fullName evidence="20">Core 1 O-glycan T-synthase</fullName>
    </alternativeName>
    <alternativeName>
        <fullName evidence="21">Core 1 UDP-galactose:N-acetylgalactosamine-alpha-R beta 1,3-galactosyltransferase 1</fullName>
    </alternativeName>
    <alternativeName>
        <fullName evidence="19">Core 1 beta1,3-galactosyltransferase 1</fullName>
    </alternativeName>
</protein>
<evidence type="ECO:0000256" key="5">
    <source>
        <dbReference type="ARBA" id="ARBA00011748"/>
    </source>
</evidence>
<keyword evidence="14 24" id="KW-0472">Membrane</keyword>
<gene>
    <name evidence="26" type="ORF">Ocin01_12476</name>
</gene>
<dbReference type="Gene3D" id="3.90.550.50">
    <property type="match status" value="1"/>
</dbReference>
<evidence type="ECO:0000256" key="8">
    <source>
        <dbReference type="ARBA" id="ARBA00022679"/>
    </source>
</evidence>
<comment type="subunit">
    <text evidence="5">Homodimer; disulfide-linked.</text>
</comment>
<comment type="pathway">
    <text evidence="3">Protein modification; protein glycosylation.</text>
</comment>
<comment type="subcellular location">
    <subcellularLocation>
        <location evidence="2">Membrane</location>
        <topology evidence="2">Single-pass type II membrane protein</topology>
    </subcellularLocation>
</comment>
<evidence type="ECO:0000256" key="21">
    <source>
        <dbReference type="ARBA" id="ARBA00043065"/>
    </source>
</evidence>
<keyword evidence="7 26" id="KW-0328">Glycosyltransferase</keyword>
<feature type="transmembrane region" description="Helical" evidence="24">
    <location>
        <begin position="12"/>
        <end position="30"/>
    </location>
</feature>
<keyword evidence="11" id="KW-0547">Nucleotide-binding</keyword>
<evidence type="ECO:0000256" key="16">
    <source>
        <dbReference type="ARBA" id="ARBA00023180"/>
    </source>
</evidence>
<evidence type="ECO:0000256" key="9">
    <source>
        <dbReference type="ARBA" id="ARBA00022692"/>
    </source>
</evidence>
<evidence type="ECO:0000256" key="1">
    <source>
        <dbReference type="ARBA" id="ARBA00001936"/>
    </source>
</evidence>
<keyword evidence="16" id="KW-0325">Glycoprotein</keyword>
<dbReference type="Proteomes" id="UP000094527">
    <property type="component" value="Unassembled WGS sequence"/>
</dbReference>
<dbReference type="FunFam" id="3.90.550.50:FF:000017">
    <property type="entry name" value="Glycoprotein-N-acetylgalactosamine 3-beta-galactosyltransferase 1"/>
    <property type="match status" value="1"/>
</dbReference>
<evidence type="ECO:0000256" key="18">
    <source>
        <dbReference type="ARBA" id="ARBA00040898"/>
    </source>
</evidence>
<reference evidence="26 27" key="1">
    <citation type="journal article" date="2016" name="Genome Biol. Evol.">
        <title>Gene Family Evolution Reflects Adaptation to Soil Environmental Stressors in the Genome of the Collembolan Orchesella cincta.</title>
        <authorList>
            <person name="Faddeeva-Vakhrusheva A."/>
            <person name="Derks M.F."/>
            <person name="Anvar S.Y."/>
            <person name="Agamennone V."/>
            <person name="Suring W."/>
            <person name="Smit S."/>
            <person name="van Straalen N.M."/>
            <person name="Roelofs D."/>
        </authorList>
    </citation>
    <scope>NUCLEOTIDE SEQUENCE [LARGE SCALE GENOMIC DNA]</scope>
    <source>
        <tissue evidence="26">Mixed pool</tissue>
    </source>
</reference>
<feature type="domain" description="Fringe-like glycosyltransferase" evidence="25">
    <location>
        <begin position="93"/>
        <end position="261"/>
    </location>
</feature>
<keyword evidence="17" id="KW-0464">Manganese</keyword>
<evidence type="ECO:0000256" key="19">
    <source>
        <dbReference type="ARBA" id="ARBA00041226"/>
    </source>
</evidence>
<comment type="caution">
    <text evidence="26">The sequence shown here is derived from an EMBL/GenBank/DDBJ whole genome shotgun (WGS) entry which is preliminary data.</text>
</comment>
<proteinExistence type="inferred from homology"/>
<evidence type="ECO:0000259" key="25">
    <source>
        <dbReference type="Pfam" id="PF02434"/>
    </source>
</evidence>
<dbReference type="GO" id="GO:0016020">
    <property type="term" value="C:membrane"/>
    <property type="evidence" value="ECO:0007669"/>
    <property type="project" value="UniProtKB-SubCell"/>
</dbReference>
<evidence type="ECO:0000256" key="22">
    <source>
        <dbReference type="ARBA" id="ARBA00059245"/>
    </source>
</evidence>
<evidence type="ECO:0000256" key="3">
    <source>
        <dbReference type="ARBA" id="ARBA00004922"/>
    </source>
</evidence>
<dbReference type="OrthoDB" id="414175at2759"/>
<evidence type="ECO:0000256" key="14">
    <source>
        <dbReference type="ARBA" id="ARBA00023136"/>
    </source>
</evidence>
<evidence type="ECO:0000256" key="12">
    <source>
        <dbReference type="ARBA" id="ARBA00022968"/>
    </source>
</evidence>
<comment type="similarity">
    <text evidence="4">Belongs to the glycosyltransferase 31 family. Beta3-Gal-T subfamily.</text>
</comment>
<keyword evidence="12" id="KW-0735">Signal-anchor</keyword>
<evidence type="ECO:0000313" key="26">
    <source>
        <dbReference type="EMBL" id="ODM94205.1"/>
    </source>
</evidence>
<evidence type="ECO:0000256" key="17">
    <source>
        <dbReference type="ARBA" id="ARBA00023211"/>
    </source>
</evidence>
<evidence type="ECO:0000256" key="24">
    <source>
        <dbReference type="SAM" id="Phobius"/>
    </source>
</evidence>
<comment type="cofactor">
    <cofactor evidence="1">
        <name>Mn(2+)</name>
        <dbReference type="ChEBI" id="CHEBI:29035"/>
    </cofactor>
</comment>
<dbReference type="STRING" id="48709.A0A1D2MN01"/>
<dbReference type="GO" id="GO:0000166">
    <property type="term" value="F:nucleotide binding"/>
    <property type="evidence" value="ECO:0007669"/>
    <property type="project" value="UniProtKB-KW"/>
</dbReference>
<evidence type="ECO:0000256" key="20">
    <source>
        <dbReference type="ARBA" id="ARBA00042009"/>
    </source>
</evidence>
<dbReference type="EMBL" id="LJIJ01000842">
    <property type="protein sequence ID" value="ODM94205.1"/>
    <property type="molecule type" value="Genomic_DNA"/>
</dbReference>
<dbReference type="InterPro" id="IPR003378">
    <property type="entry name" value="Fringe-like_glycosylTrfase"/>
</dbReference>
<evidence type="ECO:0000256" key="13">
    <source>
        <dbReference type="ARBA" id="ARBA00022989"/>
    </source>
</evidence>
<evidence type="ECO:0000313" key="27">
    <source>
        <dbReference type="Proteomes" id="UP000094527"/>
    </source>
</evidence>
<dbReference type="InterPro" id="IPR026050">
    <property type="entry name" value="C1GALT1/C1GALT1_chp1"/>
</dbReference>
<keyword evidence="15" id="KW-1015">Disulfide bond</keyword>
<evidence type="ECO:0000256" key="6">
    <source>
        <dbReference type="ARBA" id="ARBA00012557"/>
    </source>
</evidence>
<comment type="function">
    <text evidence="22">Glycosyltransferase that generates the core 1 O-glycan Gal-beta1-3GalNAc-alpha1-Ser/Thr (T antigen), which is a precursor for many extended O-glycans in glycoproteins.</text>
</comment>
<keyword evidence="10" id="KW-0479">Metal-binding</keyword>
<keyword evidence="27" id="KW-1185">Reference proteome</keyword>
<feature type="region of interest" description="Disordered" evidence="23">
    <location>
        <begin position="49"/>
        <end position="69"/>
    </location>
</feature>
<dbReference type="EC" id="2.4.1.122" evidence="6"/>
<sequence>MNYSHGKLGRDFLATISVGMLFGFGFATIFRNVSNLSIQKSSFTVSQPSQVLKRHSSRDPEDPSNFQSETTMNRTQENLENFNAHVLSNQTRVLCWIMTSPENHEKKAIDVKKTWGRRCNKLLFMSSTHDPQLPSIALPNVKEGRNYLWAKTKEAFKYIYRNYFNEADWFLEADDDTFVVVENLKLLLKDYDPKTPIYFGCKFNVSVENGYMSGGAGYVLSKEALRKFVEEAIPDKTKCREDHDGAEDLEMGKCLQNVGVSAGDSRDPFGSYRFLPFTPETHLIPGILRNDSWYWRYIYYPQPEGLDCCSDRAVSFHYVNPNMMYVLEYLLYHLRPFGIQQEIIGQTTSTTWSFSYSSPSGELDNDSDFDNVSSVNTTTNAVTEPLSG</sequence>
<dbReference type="PANTHER" id="PTHR23033">
    <property type="entry name" value="BETA1,3-GALACTOSYLTRANSFERASE"/>
    <property type="match status" value="1"/>
</dbReference>
<dbReference type="GO" id="GO:0030145">
    <property type="term" value="F:manganese ion binding"/>
    <property type="evidence" value="ECO:0007669"/>
    <property type="project" value="UniProtKB-ARBA"/>
</dbReference>
<evidence type="ECO:0000256" key="7">
    <source>
        <dbReference type="ARBA" id="ARBA00022676"/>
    </source>
</evidence>
<keyword evidence="9 24" id="KW-0812">Transmembrane</keyword>
<name>A0A1D2MN01_ORCCI</name>